<organism evidence="2 3">
    <name type="scientific">Mycena venus</name>
    <dbReference type="NCBI Taxonomy" id="2733690"/>
    <lineage>
        <taxon>Eukaryota</taxon>
        <taxon>Fungi</taxon>
        <taxon>Dikarya</taxon>
        <taxon>Basidiomycota</taxon>
        <taxon>Agaricomycotina</taxon>
        <taxon>Agaricomycetes</taxon>
        <taxon>Agaricomycetidae</taxon>
        <taxon>Agaricales</taxon>
        <taxon>Marasmiineae</taxon>
        <taxon>Mycenaceae</taxon>
        <taxon>Mycena</taxon>
    </lineage>
</organism>
<sequence>MPSTFHLYCLSHLDSNVTAKLRSTLSLVWDQFRTDFWITYRAVSPDEFGRLWKKLTSTYPAAQLYLDEELYPCRQHWAWAWVGSTFTAGVRTTGRVKCENRVNKTIGGPKKTLLQLFRGLNEHTNDQKVQDLIRQRQLARQQHVTNVETLFHPIIKIIREHAGPGKRQWDEYALEFQQERGYTWDHNEERSMINTHENDHAYISTKWLIHQIAQYTISRSYKTGDICATAAWTKASGLWLQNPKLDMASLPAITKTHQVRPEDLCMVTKPIPSLLNLAHPKDNSKIPHALMVSHPTETLPAREVFHDIQAAIRPLMTHVETREQVEDLIRSLDSIRQQTDGQRYRETIHDPPVIRHKGRPRTTRLTGAAEGRALGGGGSGSQKRQLEDRENIDPEGP</sequence>
<name>A0A8H6YKN3_9AGAR</name>
<reference evidence="2" key="1">
    <citation type="submission" date="2020-05" db="EMBL/GenBank/DDBJ databases">
        <title>Mycena genomes resolve the evolution of fungal bioluminescence.</title>
        <authorList>
            <person name="Tsai I.J."/>
        </authorList>
    </citation>
    <scope>NUCLEOTIDE SEQUENCE</scope>
    <source>
        <strain evidence="2">CCC161011</strain>
    </source>
</reference>
<dbReference type="AlphaFoldDB" id="A0A8H6YKN3"/>
<dbReference type="PANTHER" id="PTHR47718">
    <property type="entry name" value="OS01G0519700 PROTEIN"/>
    <property type="match status" value="1"/>
</dbReference>
<evidence type="ECO:0000256" key="1">
    <source>
        <dbReference type="SAM" id="MobiDB-lite"/>
    </source>
</evidence>
<dbReference type="Proteomes" id="UP000620124">
    <property type="component" value="Unassembled WGS sequence"/>
</dbReference>
<keyword evidence="3" id="KW-1185">Reference proteome</keyword>
<dbReference type="PANTHER" id="PTHR47718:SF17">
    <property type="entry name" value="PROTEIN FAR1-RELATED SEQUENCE 5-LIKE"/>
    <property type="match status" value="1"/>
</dbReference>
<feature type="region of interest" description="Disordered" evidence="1">
    <location>
        <begin position="352"/>
        <end position="397"/>
    </location>
</feature>
<evidence type="ECO:0008006" key="4">
    <source>
        <dbReference type="Google" id="ProtNLM"/>
    </source>
</evidence>
<accession>A0A8H6YKN3</accession>
<evidence type="ECO:0000313" key="2">
    <source>
        <dbReference type="EMBL" id="KAF7360034.1"/>
    </source>
</evidence>
<dbReference type="OrthoDB" id="3018493at2759"/>
<feature type="compositionally biased region" description="Basic and acidic residues" evidence="1">
    <location>
        <begin position="384"/>
        <end position="397"/>
    </location>
</feature>
<evidence type="ECO:0000313" key="3">
    <source>
        <dbReference type="Proteomes" id="UP000620124"/>
    </source>
</evidence>
<dbReference type="EMBL" id="JACAZI010000005">
    <property type="protein sequence ID" value="KAF7360034.1"/>
    <property type="molecule type" value="Genomic_DNA"/>
</dbReference>
<proteinExistence type="predicted"/>
<protein>
    <recommendedName>
        <fullName evidence="4">MULE transposase domain-containing protein</fullName>
    </recommendedName>
</protein>
<comment type="caution">
    <text evidence="2">The sequence shown here is derived from an EMBL/GenBank/DDBJ whole genome shotgun (WGS) entry which is preliminary data.</text>
</comment>
<gene>
    <name evidence="2" type="ORF">MVEN_00731200</name>
</gene>